<accession>A0A927PLF1</accession>
<evidence type="ECO:0000313" key="2">
    <source>
        <dbReference type="EMBL" id="MBD8505312.1"/>
    </source>
</evidence>
<feature type="transmembrane region" description="Helical" evidence="1">
    <location>
        <begin position="57"/>
        <end position="78"/>
    </location>
</feature>
<dbReference type="Proteomes" id="UP000642993">
    <property type="component" value="Unassembled WGS sequence"/>
</dbReference>
<keyword evidence="1" id="KW-0812">Transmembrane</keyword>
<organism evidence="2 3">
    <name type="scientific">Lolliginicoccus lacisalsi</name>
    <dbReference type="NCBI Taxonomy" id="2742202"/>
    <lineage>
        <taxon>Bacteria</taxon>
        <taxon>Bacillati</taxon>
        <taxon>Actinomycetota</taxon>
        <taxon>Actinomycetes</taxon>
        <taxon>Mycobacteriales</taxon>
        <taxon>Hoyosellaceae</taxon>
        <taxon>Lolliginicoccus</taxon>
    </lineage>
</organism>
<proteinExistence type="predicted"/>
<keyword evidence="1" id="KW-1133">Transmembrane helix</keyword>
<name>A0A927PLF1_9ACTN</name>
<sequence length="221" mass="23488">MPDDSVRGPGDPSAGAPSVPLDLVRREIVVPKLRRISLISIAVGLLITMLVSLFAPFWAAVLIGVVIGGPPALGSHLAGRRAYWLAGRTVSARMLATRTVDIGGLTRAELVVQPGRFRQVHLALADRDNAISVPLALYGADRGAELDIMGIRRLADVLAMSELISAEIVSRVLVEHLRAEARGAGLTARPLFRAVTRAEETAPSSRVALSEDDLALILDAE</sequence>
<protein>
    <submittedName>
        <fullName evidence="2">Uncharacterized protein</fullName>
    </submittedName>
</protein>
<dbReference type="EMBL" id="JACYWE010000001">
    <property type="protein sequence ID" value="MBD8505312.1"/>
    <property type="molecule type" value="Genomic_DNA"/>
</dbReference>
<dbReference type="RefSeq" id="WP_192037768.1">
    <property type="nucleotide sequence ID" value="NZ_JACYWE010000001.1"/>
</dbReference>
<reference evidence="2" key="1">
    <citation type="submission" date="2020-09" db="EMBL/GenBank/DDBJ databases">
        <title>Hoyosella lacisalsi sp. nov., a halotolerant actinobacterium isolated from soil of Lake Gudzhirganskoe.</title>
        <authorList>
            <person name="Yang Q."/>
            <person name="Guo P.Y."/>
            <person name="Liu S.W."/>
            <person name="Li F.N."/>
            <person name="Sun C.H."/>
        </authorList>
    </citation>
    <scope>NUCLEOTIDE SEQUENCE</scope>
    <source>
        <strain evidence="2">G463</strain>
    </source>
</reference>
<evidence type="ECO:0000313" key="3">
    <source>
        <dbReference type="Proteomes" id="UP000642993"/>
    </source>
</evidence>
<keyword evidence="3" id="KW-1185">Reference proteome</keyword>
<keyword evidence="1" id="KW-0472">Membrane</keyword>
<gene>
    <name evidence="2" type="ORF">HT102_02245</name>
</gene>
<evidence type="ECO:0000256" key="1">
    <source>
        <dbReference type="SAM" id="Phobius"/>
    </source>
</evidence>
<dbReference type="AlphaFoldDB" id="A0A927PLF1"/>
<comment type="caution">
    <text evidence="2">The sequence shown here is derived from an EMBL/GenBank/DDBJ whole genome shotgun (WGS) entry which is preliminary data.</text>
</comment>
<feature type="transmembrane region" description="Helical" evidence="1">
    <location>
        <begin position="33"/>
        <end position="51"/>
    </location>
</feature>